<feature type="signal peptide" evidence="2">
    <location>
        <begin position="1"/>
        <end position="23"/>
    </location>
</feature>
<name>A0A1Y1QR83_9GAMM</name>
<dbReference type="AlphaFoldDB" id="A0A1Y1QR83"/>
<evidence type="ECO:0000313" key="4">
    <source>
        <dbReference type="EMBL" id="OQX11938.1"/>
    </source>
</evidence>
<evidence type="ECO:0000256" key="1">
    <source>
        <dbReference type="SAM" id="MobiDB-lite"/>
    </source>
</evidence>
<evidence type="ECO:0000259" key="3">
    <source>
        <dbReference type="Pfam" id="PF07603"/>
    </source>
</evidence>
<evidence type="ECO:0000313" key="5">
    <source>
        <dbReference type="Proteomes" id="UP000192491"/>
    </source>
</evidence>
<dbReference type="Pfam" id="PF07603">
    <property type="entry name" value="Lcl_C"/>
    <property type="match status" value="1"/>
</dbReference>
<organism evidence="4 5">
    <name type="scientific">Thiothrix lacustris</name>
    <dbReference type="NCBI Taxonomy" id="525917"/>
    <lineage>
        <taxon>Bacteria</taxon>
        <taxon>Pseudomonadati</taxon>
        <taxon>Pseudomonadota</taxon>
        <taxon>Gammaproteobacteria</taxon>
        <taxon>Thiotrichales</taxon>
        <taxon>Thiotrichaceae</taxon>
        <taxon>Thiothrix</taxon>
    </lineage>
</organism>
<gene>
    <name evidence="4" type="ORF">BWK73_16215</name>
</gene>
<dbReference type="Proteomes" id="UP000192491">
    <property type="component" value="Unassembled WGS sequence"/>
</dbReference>
<sequence length="177" mass="19315">MHKSTQTALLTGLLALLPLVSNAQTCKPESIPATTPDSQLRDNGDGTVTDTKTGLMWKQCAEGRSDVGCATGTPQTSTWQAALAQVQTVNASGGFAGYTDWRLPNIKELRSIVERQCYYPAINLTRFPNTSITAFWSSSPDVYSDSDLARLVSFYDGNDNWAGRSNDFQIRLVRSGQ</sequence>
<reference evidence="4 5" key="1">
    <citation type="submission" date="2017-01" db="EMBL/GenBank/DDBJ databases">
        <title>Novel large sulfur bacteria in the metagenomes of groundwater-fed chemosynthetic microbial mats in the Lake Huron basin.</title>
        <authorList>
            <person name="Sharrar A.M."/>
            <person name="Flood B.E."/>
            <person name="Bailey J.V."/>
            <person name="Jones D.S."/>
            <person name="Biddanda B."/>
            <person name="Ruberg S.A."/>
            <person name="Marcus D.N."/>
            <person name="Dick G.J."/>
        </authorList>
    </citation>
    <scope>NUCLEOTIDE SEQUENCE [LARGE SCALE GENOMIC DNA]</scope>
    <source>
        <strain evidence="4">A8</strain>
    </source>
</reference>
<feature type="compositionally biased region" description="Polar residues" evidence="1">
    <location>
        <begin position="28"/>
        <end position="38"/>
    </location>
</feature>
<dbReference type="PANTHER" id="PTHR35812:SF1">
    <property type="entry name" value="LIPOPROTEIN"/>
    <property type="match status" value="1"/>
</dbReference>
<feature type="region of interest" description="Disordered" evidence="1">
    <location>
        <begin position="28"/>
        <end position="48"/>
    </location>
</feature>
<dbReference type="EMBL" id="MTEJ01000076">
    <property type="protein sequence ID" value="OQX11938.1"/>
    <property type="molecule type" value="Genomic_DNA"/>
</dbReference>
<dbReference type="InterPro" id="IPR011460">
    <property type="entry name" value="Lcl_C"/>
</dbReference>
<dbReference type="PANTHER" id="PTHR35812">
    <property type="entry name" value="LIPOPROTEIN"/>
    <property type="match status" value="1"/>
</dbReference>
<keyword evidence="2" id="KW-0732">Signal</keyword>
<feature type="chain" id="PRO_5012801815" description="Lcl C-terminal domain-containing protein" evidence="2">
    <location>
        <begin position="24"/>
        <end position="177"/>
    </location>
</feature>
<proteinExistence type="predicted"/>
<protein>
    <recommendedName>
        <fullName evidence="3">Lcl C-terminal domain-containing protein</fullName>
    </recommendedName>
</protein>
<feature type="domain" description="Lcl C-terminal" evidence="3">
    <location>
        <begin position="46"/>
        <end position="174"/>
    </location>
</feature>
<evidence type="ECO:0000256" key="2">
    <source>
        <dbReference type="SAM" id="SignalP"/>
    </source>
</evidence>
<accession>A0A1Y1QR83</accession>
<comment type="caution">
    <text evidence="4">The sequence shown here is derived from an EMBL/GenBank/DDBJ whole genome shotgun (WGS) entry which is preliminary data.</text>
</comment>